<protein>
    <recommendedName>
        <fullName evidence="8">7-carboxy-7-deazaguanine synthase</fullName>
        <shortName evidence="8">CDG synthase</shortName>
        <ecNumber evidence="8">4.3.99.3</ecNumber>
    </recommendedName>
    <alternativeName>
        <fullName evidence="8">Queuosine biosynthesis protein QueE</fullName>
    </alternativeName>
</protein>
<dbReference type="Pfam" id="PF04055">
    <property type="entry name" value="Radical_SAM"/>
    <property type="match status" value="1"/>
</dbReference>
<dbReference type="SFLD" id="SFLDS00029">
    <property type="entry name" value="Radical_SAM"/>
    <property type="match status" value="1"/>
</dbReference>
<dbReference type="GO" id="GO:0008616">
    <property type="term" value="P:tRNA queuosine(34) biosynthetic process"/>
    <property type="evidence" value="ECO:0007669"/>
    <property type="project" value="UniProtKB-UniRule"/>
</dbReference>
<keyword evidence="3 8" id="KW-0479">Metal-binding</keyword>
<comment type="caution">
    <text evidence="10">The sequence shown here is derived from an EMBL/GenBank/DDBJ whole genome shotgun (WGS) entry which is preliminary data.</text>
</comment>
<name>A0A9X1SU31_9ACTN</name>
<feature type="binding site" evidence="8">
    <location>
        <begin position="42"/>
        <end position="44"/>
    </location>
    <ligand>
        <name>S-adenosyl-L-methionine</name>
        <dbReference type="ChEBI" id="CHEBI:59789"/>
    </ligand>
</feature>
<dbReference type="GO" id="GO:0000287">
    <property type="term" value="F:magnesium ion binding"/>
    <property type="evidence" value="ECO:0007669"/>
    <property type="project" value="UniProtKB-UniRule"/>
</dbReference>
<dbReference type="PROSITE" id="PS51918">
    <property type="entry name" value="RADICAL_SAM"/>
    <property type="match status" value="1"/>
</dbReference>
<comment type="subunit">
    <text evidence="8">Homodimer.</text>
</comment>
<comment type="cofactor">
    <cofactor evidence="8">
        <name>[4Fe-4S] cluster</name>
        <dbReference type="ChEBI" id="CHEBI:49883"/>
    </cofactor>
    <text evidence="8">Binds 1 [4Fe-4S] cluster. The cluster is coordinated with 3 cysteines and an exchangeable S-adenosyl-L-methionine.</text>
</comment>
<dbReference type="GO" id="GO:0016840">
    <property type="term" value="F:carbon-nitrogen lyase activity"/>
    <property type="evidence" value="ECO:0007669"/>
    <property type="project" value="UniProtKB-UniRule"/>
</dbReference>
<sequence length="231" mass="24665">MTGDLTLSVAGVIGPVVHGQGSASGRRTSVIQLGGCNLACSWCDSAYTWDAARYDLRRELEMWTVSEIAQEALACRPSTVVISGGEPLMQQGTPAWPYLLAALSTHEIGLETNGTIAPSEQTLRGVSWITVSPKLAHSGDPARARINSDVLVLWGRLARRLDVDFSVVVQTAEDIATVSSLVRAHGLPRERVWVSPEGTRAATVLPTLQEISGPALEAGFNISPRLNALMP</sequence>
<feature type="binding site" evidence="8">
    <location>
        <position position="43"/>
    </location>
    <ligand>
        <name>[4Fe-4S] cluster</name>
        <dbReference type="ChEBI" id="CHEBI:49883"/>
        <note>4Fe-4S-S-AdoMet</note>
    </ligand>
</feature>
<accession>A0A9X1SU31</accession>
<feature type="binding site" evidence="8">
    <location>
        <position position="40"/>
    </location>
    <ligand>
        <name>[4Fe-4S] cluster</name>
        <dbReference type="ChEBI" id="CHEBI:49883"/>
        <note>4Fe-4S-S-AdoMet</note>
    </ligand>
</feature>
<gene>
    <name evidence="8" type="primary">queE</name>
    <name evidence="10" type="ORF">LR394_16550</name>
</gene>
<comment type="similarity">
    <text evidence="8">Belongs to the radical SAM superfamily. 7-carboxy-7-deazaguanine synthase family.</text>
</comment>
<comment type="pathway">
    <text evidence="8">Purine metabolism; 7-cyano-7-deazaguanine biosynthesis.</text>
</comment>
<evidence type="ECO:0000313" key="10">
    <source>
        <dbReference type="EMBL" id="MCD5312519.1"/>
    </source>
</evidence>
<dbReference type="HAMAP" id="MF_00917">
    <property type="entry name" value="QueE"/>
    <property type="match status" value="1"/>
</dbReference>
<evidence type="ECO:0000256" key="8">
    <source>
        <dbReference type="HAMAP-Rule" id="MF_00917"/>
    </source>
</evidence>
<dbReference type="RefSeq" id="WP_231442828.1">
    <property type="nucleotide sequence ID" value="NZ_JAJOMB010000008.1"/>
</dbReference>
<dbReference type="Proteomes" id="UP001138997">
    <property type="component" value="Unassembled WGS sequence"/>
</dbReference>
<keyword evidence="8" id="KW-0671">Queuosine biosynthesis</keyword>
<dbReference type="PANTHER" id="PTHR42836">
    <property type="entry name" value="7-CARBOXY-7-DEAZAGUANINE SYNTHASE"/>
    <property type="match status" value="1"/>
</dbReference>
<dbReference type="CDD" id="cd01335">
    <property type="entry name" value="Radical_SAM"/>
    <property type="match status" value="1"/>
</dbReference>
<reference evidence="10" key="1">
    <citation type="submission" date="2021-11" db="EMBL/GenBank/DDBJ databases">
        <title>Streptomyces corallinus and Kineosporia corallina sp. nov., two new coral-derived marine actinobacteria.</title>
        <authorList>
            <person name="Buangrab K."/>
            <person name="Sutthacheep M."/>
            <person name="Yeemin T."/>
            <person name="Harunari E."/>
            <person name="Igarashi Y."/>
            <person name="Sripreechasak P."/>
            <person name="Kanchanasin P."/>
            <person name="Tanasupawat S."/>
            <person name="Phongsopitanun W."/>
        </authorList>
    </citation>
    <scope>NUCLEOTIDE SEQUENCE</scope>
    <source>
        <strain evidence="10">JCM 31032</strain>
    </source>
</reference>
<keyword evidence="4 8" id="KW-0460">Magnesium</keyword>
<feature type="binding site" evidence="8">
    <location>
        <position position="36"/>
    </location>
    <ligand>
        <name>[4Fe-4S] cluster</name>
        <dbReference type="ChEBI" id="CHEBI:49883"/>
        <note>4Fe-4S-S-AdoMet</note>
    </ligand>
</feature>
<feature type="binding site" evidence="8">
    <location>
        <position position="83"/>
    </location>
    <ligand>
        <name>substrate</name>
    </ligand>
</feature>
<feature type="binding site" evidence="8">
    <location>
        <position position="231"/>
    </location>
    <ligand>
        <name>substrate</name>
    </ligand>
</feature>
<comment type="catalytic activity">
    <reaction evidence="8">
        <text>6-carboxy-5,6,7,8-tetrahydropterin + H(+) = 7-carboxy-7-carbaguanine + NH4(+)</text>
        <dbReference type="Rhea" id="RHEA:27974"/>
        <dbReference type="ChEBI" id="CHEBI:15378"/>
        <dbReference type="ChEBI" id="CHEBI:28938"/>
        <dbReference type="ChEBI" id="CHEBI:61032"/>
        <dbReference type="ChEBI" id="CHEBI:61036"/>
        <dbReference type="EC" id="4.3.99.3"/>
    </reaction>
</comment>
<evidence type="ECO:0000256" key="5">
    <source>
        <dbReference type="ARBA" id="ARBA00023004"/>
    </source>
</evidence>
<keyword evidence="6 8" id="KW-0411">Iron-sulfur</keyword>
<comment type="caution">
    <text evidence="8">Lacks conserved residue(s) required for the propagation of feature annotation.</text>
</comment>
<dbReference type="InterPro" id="IPR058240">
    <property type="entry name" value="rSAM_sf"/>
</dbReference>
<comment type="cofactor">
    <cofactor evidence="8">
        <name>S-adenosyl-L-methionine</name>
        <dbReference type="ChEBI" id="CHEBI:59789"/>
    </cofactor>
    <text evidence="8">Binds 1 S-adenosyl-L-methionine per subunit.</text>
</comment>
<dbReference type="AlphaFoldDB" id="A0A9X1SU31"/>
<feature type="binding site" evidence="8">
    <location>
        <position position="85"/>
    </location>
    <ligand>
        <name>S-adenosyl-L-methionine</name>
        <dbReference type="ChEBI" id="CHEBI:59789"/>
    </ligand>
</feature>
<evidence type="ECO:0000256" key="4">
    <source>
        <dbReference type="ARBA" id="ARBA00022842"/>
    </source>
</evidence>
<dbReference type="GO" id="GO:1904047">
    <property type="term" value="F:S-adenosyl-L-methionine binding"/>
    <property type="evidence" value="ECO:0007669"/>
    <property type="project" value="UniProtKB-UniRule"/>
</dbReference>
<proteinExistence type="inferred from homology"/>
<evidence type="ECO:0000256" key="3">
    <source>
        <dbReference type="ARBA" id="ARBA00022723"/>
    </source>
</evidence>
<feature type="binding site" evidence="8">
    <location>
        <begin position="132"/>
        <end position="134"/>
    </location>
    <ligand>
        <name>S-adenosyl-L-methionine</name>
        <dbReference type="ChEBI" id="CHEBI:59789"/>
    </ligand>
</feature>
<evidence type="ECO:0000256" key="7">
    <source>
        <dbReference type="ARBA" id="ARBA00023239"/>
    </source>
</evidence>
<dbReference type="SUPFAM" id="SSF102114">
    <property type="entry name" value="Radical SAM enzymes"/>
    <property type="match status" value="1"/>
</dbReference>
<dbReference type="EC" id="4.3.99.3" evidence="8"/>
<evidence type="ECO:0000256" key="6">
    <source>
        <dbReference type="ARBA" id="ARBA00023014"/>
    </source>
</evidence>
<evidence type="ECO:0000313" key="11">
    <source>
        <dbReference type="Proteomes" id="UP001138997"/>
    </source>
</evidence>
<dbReference type="InterPro" id="IPR024924">
    <property type="entry name" value="7-CO-7-deazaguanine_synth-like"/>
</dbReference>
<dbReference type="EMBL" id="JAJOMB010000008">
    <property type="protein sequence ID" value="MCD5312519.1"/>
    <property type="molecule type" value="Genomic_DNA"/>
</dbReference>
<feature type="domain" description="Radical SAM core" evidence="9">
    <location>
        <begin position="21"/>
        <end position="231"/>
    </location>
</feature>
<comment type="function">
    <text evidence="8">Catalyzes the complex heterocyclic radical-mediated conversion of 6-carboxy-5,6,7,8-tetrahydropterin (CPH4) to 7-carboxy-7-deazaguanine (CDG), a step common to the biosynthetic pathways of all 7-deazapurine-containing compounds.</text>
</comment>
<evidence type="ECO:0000256" key="1">
    <source>
        <dbReference type="ARBA" id="ARBA00022485"/>
    </source>
</evidence>
<evidence type="ECO:0000259" key="9">
    <source>
        <dbReference type="PROSITE" id="PS51918"/>
    </source>
</evidence>
<keyword evidence="5 8" id="KW-0408">Iron</keyword>
<comment type="cofactor">
    <cofactor evidence="8">
        <name>Mg(2+)</name>
        <dbReference type="ChEBI" id="CHEBI:18420"/>
    </cofactor>
</comment>
<organism evidence="10 11">
    <name type="scientific">Kineosporia babensis</name>
    <dbReference type="NCBI Taxonomy" id="499548"/>
    <lineage>
        <taxon>Bacteria</taxon>
        <taxon>Bacillati</taxon>
        <taxon>Actinomycetota</taxon>
        <taxon>Actinomycetes</taxon>
        <taxon>Kineosporiales</taxon>
        <taxon>Kineosporiaceae</taxon>
        <taxon>Kineosporia</taxon>
    </lineage>
</organism>
<feature type="binding site" evidence="8">
    <location>
        <position position="45"/>
    </location>
    <ligand>
        <name>Mg(2+)</name>
        <dbReference type="ChEBI" id="CHEBI:18420"/>
    </ligand>
</feature>
<keyword evidence="1 8" id="KW-0004">4Fe-4S</keyword>
<dbReference type="GO" id="GO:0051539">
    <property type="term" value="F:4 iron, 4 sulfur cluster binding"/>
    <property type="evidence" value="ECO:0007669"/>
    <property type="project" value="UniProtKB-UniRule"/>
</dbReference>
<dbReference type="Gene3D" id="3.20.20.70">
    <property type="entry name" value="Aldolase class I"/>
    <property type="match status" value="1"/>
</dbReference>
<keyword evidence="11" id="KW-1185">Reference proteome</keyword>
<dbReference type="PANTHER" id="PTHR42836:SF1">
    <property type="entry name" value="7-CARBOXY-7-DEAZAGUANINE SYNTHASE"/>
    <property type="match status" value="1"/>
</dbReference>
<feature type="binding site" evidence="8">
    <location>
        <begin position="17"/>
        <end position="19"/>
    </location>
    <ligand>
        <name>substrate</name>
    </ligand>
</feature>
<dbReference type="InterPro" id="IPR007197">
    <property type="entry name" value="rSAM"/>
</dbReference>
<keyword evidence="2 8" id="KW-0949">S-adenosyl-L-methionine</keyword>
<dbReference type="InterPro" id="IPR013785">
    <property type="entry name" value="Aldolase_TIM"/>
</dbReference>
<keyword evidence="7 8" id="KW-0456">Lyase</keyword>
<evidence type="ECO:0000256" key="2">
    <source>
        <dbReference type="ARBA" id="ARBA00022691"/>
    </source>
</evidence>